<dbReference type="SUPFAM" id="SSF109797">
    <property type="entry name" value="Bacteriocin immunity protein-like"/>
    <property type="match status" value="1"/>
</dbReference>
<keyword evidence="3" id="KW-1185">Reference proteome</keyword>
<dbReference type="EMBL" id="JBHSSL010000118">
    <property type="protein sequence ID" value="MFC6171888.1"/>
    <property type="molecule type" value="Genomic_DNA"/>
</dbReference>
<accession>A0ABW1RJC1</accession>
<comment type="caution">
    <text evidence="2">The sequence shown here is derived from an EMBL/GenBank/DDBJ whole genome shotgun (WGS) entry which is preliminary data.</text>
</comment>
<proteinExistence type="predicted"/>
<reference evidence="3" key="1">
    <citation type="journal article" date="2019" name="Int. J. Syst. Evol. Microbiol.">
        <title>The Global Catalogue of Microorganisms (GCM) 10K type strain sequencing project: providing services to taxonomists for standard genome sequencing and annotation.</title>
        <authorList>
            <consortium name="The Broad Institute Genomics Platform"/>
            <consortium name="The Broad Institute Genome Sequencing Center for Infectious Disease"/>
            <person name="Wu L."/>
            <person name="Ma J."/>
        </authorList>
    </citation>
    <scope>NUCLEOTIDE SEQUENCE [LARGE SCALE GENOMIC DNA]</scope>
    <source>
        <strain evidence="3">CCM 8904</strain>
    </source>
</reference>
<dbReference type="Proteomes" id="UP001596289">
    <property type="component" value="Unassembled WGS sequence"/>
</dbReference>
<protein>
    <submittedName>
        <fullName evidence="2">Bacteriocin immunity protein</fullName>
    </submittedName>
</protein>
<dbReference type="RefSeq" id="WP_125551789.1">
    <property type="nucleotide sequence ID" value="NZ_JBHSSL010000118.1"/>
</dbReference>
<dbReference type="InterPro" id="IPR015046">
    <property type="entry name" value="LciA_Immunity-like"/>
</dbReference>
<sequence>MRAKQQVKVTQMLDQISAAYGDAVVKQQPALQQILLKAATQLDKTGDYQLVAAKLCKALALYYWQHQQDFPAAAVVLQQQIKGLALKYDATAAAAMLLPIWF</sequence>
<name>A0ABW1RJC1_9LACO</name>
<keyword evidence="1" id="KW-0079">Bacteriocin immunity</keyword>
<organism evidence="2 3">
    <name type="scientific">Loigolactobacillus jiayinensis</name>
    <dbReference type="NCBI Taxonomy" id="2486016"/>
    <lineage>
        <taxon>Bacteria</taxon>
        <taxon>Bacillati</taxon>
        <taxon>Bacillota</taxon>
        <taxon>Bacilli</taxon>
        <taxon>Lactobacillales</taxon>
        <taxon>Lactobacillaceae</taxon>
        <taxon>Loigolactobacillus</taxon>
    </lineage>
</organism>
<dbReference type="InterPro" id="IPR023130">
    <property type="entry name" value="Ta0600-like_sf"/>
</dbReference>
<evidence type="ECO:0000313" key="2">
    <source>
        <dbReference type="EMBL" id="MFC6171888.1"/>
    </source>
</evidence>
<evidence type="ECO:0000313" key="3">
    <source>
        <dbReference type="Proteomes" id="UP001596289"/>
    </source>
</evidence>
<dbReference type="Pfam" id="PF08951">
    <property type="entry name" value="EntA_Immun"/>
    <property type="match status" value="1"/>
</dbReference>
<dbReference type="Gene3D" id="1.20.1440.50">
    <property type="entry name" value="Ta0600-like"/>
    <property type="match status" value="1"/>
</dbReference>
<evidence type="ECO:0000256" key="1">
    <source>
        <dbReference type="ARBA" id="ARBA00023025"/>
    </source>
</evidence>
<gene>
    <name evidence="2" type="ORF">ACFQGP_15100</name>
</gene>